<dbReference type="SUPFAM" id="SSF52402">
    <property type="entry name" value="Adenine nucleotide alpha hydrolases-like"/>
    <property type="match status" value="1"/>
</dbReference>
<dbReference type="PANTHER" id="PTHR43033">
    <property type="entry name" value="TRNA(ILE)-LYSIDINE SYNTHASE-RELATED"/>
    <property type="match status" value="1"/>
</dbReference>
<organism evidence="8 9">
    <name type="scientific">Plasmodium relictum</name>
    <dbReference type="NCBI Taxonomy" id="85471"/>
    <lineage>
        <taxon>Eukaryota</taxon>
        <taxon>Sar</taxon>
        <taxon>Alveolata</taxon>
        <taxon>Apicomplexa</taxon>
        <taxon>Aconoidasida</taxon>
        <taxon>Haemosporida</taxon>
        <taxon>Plasmodiidae</taxon>
        <taxon>Plasmodium</taxon>
        <taxon>Plasmodium (Haemamoeba)</taxon>
    </lineage>
</organism>
<keyword evidence="2" id="KW-0819">tRNA processing</keyword>
<dbReference type="Proteomes" id="UP000220158">
    <property type="component" value="Chromosome 3"/>
</dbReference>
<reference evidence="8 9" key="1">
    <citation type="submission" date="2015-04" db="EMBL/GenBank/DDBJ databases">
        <authorList>
            <consortium name="Pathogen Informatics"/>
        </authorList>
    </citation>
    <scope>NUCLEOTIDE SEQUENCE [LARGE SCALE GENOMIC DNA]</scope>
    <source>
        <strain evidence="8 9">SGS1</strain>
    </source>
</reference>
<dbReference type="HAMAP" id="MF_01161">
    <property type="entry name" value="tRNA_Ile_lys_synt"/>
    <property type="match status" value="1"/>
</dbReference>
<keyword evidence="1" id="KW-0436">Ligase</keyword>
<dbReference type="EMBL" id="LN835298">
    <property type="protein sequence ID" value="CRG98597.1"/>
    <property type="molecule type" value="Genomic_DNA"/>
</dbReference>
<sequence>MYFYLFIYIFFYCVTKCVNIKSVKKNTAFLKSLKFKYKKIKDKNINLNIEKQINDIAFYPISRKVLKKNNFCNIGDNKYSKSNNKILFNNICSLINAENNEKTKEIEELKINNNLEINDFFSSPSVDSFERQEVIQLIEAYWLLTLKNEFLFKFLKKKKSMIFSVSCGVDSLSLLYSFIFIIYKIIITIACKDDNYISLLNKINNVYSYSHEDITNLVSKYDFKTNFFFSILKNITVLYCNHKVRIECNKEKNFLKNVCTQYNLKLKTKVLTKKIIDKLRNKNKNNFLLLARMWRRNSYLELSEEISKKTNIEKYKILKKEKENFYEHKSLKKFIKSINYTYKDYISDIDNFIKLTNKKHMTIILLKNNNTSFKKTNKILNLVKSFVFLGHHKNDNNETILFKLFRGVFIKNITGVKFLTNFKNCFLFRPFIKLNKIFLYKYMGFINKRWIFDKSNEKLSVSRNFVRNVVIPNISFILKNKIKIKNDLDAFPGNNKKNADISHINYSKQFLIDENNLNKNMNNTKNKSLNLNNNLNTTNILDKSSELKICHNYIYPSLDRRLKNLITQSHNLDNYLSFYNNIFDIYQKNKYYDSNTLIGNIFVKEYINMQNNLYNSFFLEEKMSHLIKINKIMYQHNFFLKIFNFLEFLVLPSTFIRIEILYNIIKKYTSISLSYDRIEKIYHILLSYVENYLKNAKNKEKINEENSFIASEEKMIEDKKKKRKQIKKKKQKVKVIDLNLKYKIIVNNNLFRIFNITDEKLKNQKSINFKDKNANVFTHDNISAIVKRINKKNVKKENPNVYLLIKKRKKKKKEKFNIHIRYLKKDDFIYYEKKLIKGIKYLSIHNIPYIYKFSLPIVEITNFAKNNIIFFFLFKEIKNKNFYIRESIKEKNINNHFIYNIRFINNSK</sequence>
<accession>A0A1J1H1D6</accession>
<keyword evidence="5" id="KW-0175">Coiled coil</keyword>
<evidence type="ECO:0000256" key="4">
    <source>
        <dbReference type="ARBA" id="ARBA00022840"/>
    </source>
</evidence>
<proteinExistence type="inferred from homology"/>
<dbReference type="GeneID" id="39734692"/>
<evidence type="ECO:0000256" key="2">
    <source>
        <dbReference type="ARBA" id="ARBA00022694"/>
    </source>
</evidence>
<dbReference type="AlphaFoldDB" id="A0A1J1H1D6"/>
<dbReference type="InterPro" id="IPR014729">
    <property type="entry name" value="Rossmann-like_a/b/a_fold"/>
</dbReference>
<evidence type="ECO:0000313" key="9">
    <source>
        <dbReference type="Proteomes" id="UP000220158"/>
    </source>
</evidence>
<feature type="transmembrane region" description="Helical" evidence="6">
    <location>
        <begin position="161"/>
        <end position="183"/>
    </location>
</feature>
<feature type="domain" description="tRNA(Ile)-lysidine/2-thiocytidine synthase N-terminal" evidence="7">
    <location>
        <begin position="385"/>
        <end position="468"/>
    </location>
</feature>
<keyword evidence="4" id="KW-0067">ATP-binding</keyword>
<dbReference type="GO" id="GO:0008033">
    <property type="term" value="P:tRNA processing"/>
    <property type="evidence" value="ECO:0007669"/>
    <property type="project" value="UniProtKB-KW"/>
</dbReference>
<keyword evidence="6" id="KW-0812">Transmembrane</keyword>
<dbReference type="KEGG" id="prel:PRELSG_0308400"/>
<dbReference type="GO" id="GO:0005524">
    <property type="term" value="F:ATP binding"/>
    <property type="evidence" value="ECO:0007669"/>
    <property type="project" value="UniProtKB-KW"/>
</dbReference>
<evidence type="ECO:0000313" key="8">
    <source>
        <dbReference type="EMBL" id="CRG98597.1"/>
    </source>
</evidence>
<keyword evidence="6" id="KW-0472">Membrane</keyword>
<dbReference type="VEuPathDB" id="PlasmoDB:PRELSG_0308400"/>
<evidence type="ECO:0000256" key="1">
    <source>
        <dbReference type="ARBA" id="ARBA00022598"/>
    </source>
</evidence>
<keyword evidence="6" id="KW-1133">Transmembrane helix</keyword>
<evidence type="ECO:0000256" key="5">
    <source>
        <dbReference type="SAM" id="Coils"/>
    </source>
</evidence>
<keyword evidence="9" id="KW-1185">Reference proteome</keyword>
<evidence type="ECO:0000256" key="3">
    <source>
        <dbReference type="ARBA" id="ARBA00022741"/>
    </source>
</evidence>
<keyword evidence="3" id="KW-0547">Nucleotide-binding</keyword>
<dbReference type="Pfam" id="PF01171">
    <property type="entry name" value="ATP_bind_3"/>
    <property type="match status" value="1"/>
</dbReference>
<feature type="transmembrane region" description="Helical" evidence="6">
    <location>
        <begin position="6"/>
        <end position="23"/>
    </location>
</feature>
<evidence type="ECO:0000259" key="7">
    <source>
        <dbReference type="Pfam" id="PF01171"/>
    </source>
</evidence>
<dbReference type="Gene3D" id="3.40.50.620">
    <property type="entry name" value="HUPs"/>
    <property type="match status" value="1"/>
</dbReference>
<dbReference type="RefSeq" id="XP_028531607.1">
    <property type="nucleotide sequence ID" value="XM_028680074.1"/>
</dbReference>
<gene>
    <name evidence="8" type="ORF">PRELSG_0308400</name>
</gene>
<evidence type="ECO:0000256" key="6">
    <source>
        <dbReference type="SAM" id="Phobius"/>
    </source>
</evidence>
<name>A0A1J1H1D6_PLARL</name>
<dbReference type="InterPro" id="IPR011063">
    <property type="entry name" value="TilS/TtcA_N"/>
</dbReference>
<dbReference type="GO" id="GO:0016879">
    <property type="term" value="F:ligase activity, forming carbon-nitrogen bonds"/>
    <property type="evidence" value="ECO:0007669"/>
    <property type="project" value="InterPro"/>
</dbReference>
<dbReference type="OrthoDB" id="434144at2759"/>
<feature type="coiled-coil region" evidence="5">
    <location>
        <begin position="92"/>
        <end position="119"/>
    </location>
</feature>
<dbReference type="InterPro" id="IPR012094">
    <property type="entry name" value="tRNA_Ile_lys_synt"/>
</dbReference>
<protein>
    <recommendedName>
        <fullName evidence="7">tRNA(Ile)-lysidine/2-thiocytidine synthase N-terminal domain-containing protein</fullName>
    </recommendedName>
</protein>
<dbReference type="PANTHER" id="PTHR43033:SF1">
    <property type="entry name" value="TRNA(ILE)-LYSIDINE SYNTHASE-RELATED"/>
    <property type="match status" value="1"/>
</dbReference>